<organism evidence="1 2">
    <name type="scientific">Dentiscutata heterogama</name>
    <dbReference type="NCBI Taxonomy" id="1316150"/>
    <lineage>
        <taxon>Eukaryota</taxon>
        <taxon>Fungi</taxon>
        <taxon>Fungi incertae sedis</taxon>
        <taxon>Mucoromycota</taxon>
        <taxon>Glomeromycotina</taxon>
        <taxon>Glomeromycetes</taxon>
        <taxon>Diversisporales</taxon>
        <taxon>Gigasporaceae</taxon>
        <taxon>Dentiscutata</taxon>
    </lineage>
</organism>
<dbReference type="Proteomes" id="UP000789702">
    <property type="component" value="Unassembled WGS sequence"/>
</dbReference>
<comment type="caution">
    <text evidence="1">The sequence shown here is derived from an EMBL/GenBank/DDBJ whole genome shotgun (WGS) entry which is preliminary data.</text>
</comment>
<protein>
    <submittedName>
        <fullName evidence="1">13199_t:CDS:1</fullName>
    </submittedName>
</protein>
<evidence type="ECO:0000313" key="2">
    <source>
        <dbReference type="Proteomes" id="UP000789702"/>
    </source>
</evidence>
<sequence length="73" mass="8479">MSQSPINIDDSFENNTFKDDTYEDDTYEDNTYKNNTIIESNNIEIETITKSSTQDIEIDFKDINSIEDIDNNS</sequence>
<gene>
    <name evidence="1" type="ORF">DHETER_LOCUS5816</name>
</gene>
<keyword evidence="2" id="KW-1185">Reference proteome</keyword>
<proteinExistence type="predicted"/>
<reference evidence="1" key="1">
    <citation type="submission" date="2021-06" db="EMBL/GenBank/DDBJ databases">
        <authorList>
            <person name="Kallberg Y."/>
            <person name="Tangrot J."/>
            <person name="Rosling A."/>
        </authorList>
    </citation>
    <scope>NUCLEOTIDE SEQUENCE</scope>
    <source>
        <strain evidence="1">IL203A</strain>
    </source>
</reference>
<feature type="non-terminal residue" evidence="1">
    <location>
        <position position="73"/>
    </location>
</feature>
<accession>A0ACA9M5H8</accession>
<dbReference type="EMBL" id="CAJVPU010006828">
    <property type="protein sequence ID" value="CAG8565113.1"/>
    <property type="molecule type" value="Genomic_DNA"/>
</dbReference>
<evidence type="ECO:0000313" key="1">
    <source>
        <dbReference type="EMBL" id="CAG8565113.1"/>
    </source>
</evidence>
<name>A0ACA9M5H8_9GLOM</name>